<accession>A0A3Q7FG20</accession>
<evidence type="ECO:0000313" key="2">
    <source>
        <dbReference type="EnsemblPlants" id="Solyc03g007085.1.1"/>
    </source>
</evidence>
<reference evidence="2" key="1">
    <citation type="journal article" date="2012" name="Nature">
        <title>The tomato genome sequence provides insights into fleshy fruit evolution.</title>
        <authorList>
            <consortium name="Tomato Genome Consortium"/>
        </authorList>
    </citation>
    <scope>NUCLEOTIDE SEQUENCE [LARGE SCALE GENOMIC DNA]</scope>
    <source>
        <strain evidence="2">cv. Heinz 1706</strain>
    </source>
</reference>
<dbReference type="AlphaFoldDB" id="A0A3Q7FG20"/>
<keyword evidence="1" id="KW-1133">Transmembrane helix</keyword>
<name>A0A3Q7FG20_SOLLC</name>
<keyword evidence="1" id="KW-0472">Membrane</keyword>
<dbReference type="Proteomes" id="UP000004994">
    <property type="component" value="Chromosome 3"/>
</dbReference>
<protein>
    <submittedName>
        <fullName evidence="2">Uncharacterized protein</fullName>
    </submittedName>
</protein>
<proteinExistence type="predicted"/>
<feature type="transmembrane region" description="Helical" evidence="1">
    <location>
        <begin position="66"/>
        <end position="85"/>
    </location>
</feature>
<dbReference type="InParanoid" id="A0A3Q7FG20"/>
<reference evidence="2" key="2">
    <citation type="submission" date="2019-01" db="UniProtKB">
        <authorList>
            <consortium name="EnsemblPlants"/>
        </authorList>
    </citation>
    <scope>IDENTIFICATION</scope>
    <source>
        <strain evidence="2">cv. Heinz 1706</strain>
    </source>
</reference>
<dbReference type="Gramene" id="Solyc03g007085.1.1">
    <property type="protein sequence ID" value="Solyc03g007085.1.1"/>
    <property type="gene ID" value="Solyc03g007085.1"/>
</dbReference>
<dbReference type="EnsemblPlants" id="Solyc03g007085.1.1">
    <property type="protein sequence ID" value="Solyc03g007085.1.1"/>
    <property type="gene ID" value="Solyc03g007085.1"/>
</dbReference>
<evidence type="ECO:0000256" key="1">
    <source>
        <dbReference type="SAM" id="Phobius"/>
    </source>
</evidence>
<sequence>MYSPIPAQKSSPPSCTALTVEGKPTIFSCGDVCEKKGSGVPGFSSHSKGTEAMSLTGGVNVEFTEGLFSAVGATYIVIAIFSFLAEGTTHTTHTYI</sequence>
<keyword evidence="1" id="KW-0812">Transmembrane</keyword>
<keyword evidence="3" id="KW-1185">Reference proteome</keyword>
<organism evidence="2">
    <name type="scientific">Solanum lycopersicum</name>
    <name type="common">Tomato</name>
    <name type="synonym">Lycopersicon esculentum</name>
    <dbReference type="NCBI Taxonomy" id="4081"/>
    <lineage>
        <taxon>Eukaryota</taxon>
        <taxon>Viridiplantae</taxon>
        <taxon>Streptophyta</taxon>
        <taxon>Embryophyta</taxon>
        <taxon>Tracheophyta</taxon>
        <taxon>Spermatophyta</taxon>
        <taxon>Magnoliopsida</taxon>
        <taxon>eudicotyledons</taxon>
        <taxon>Gunneridae</taxon>
        <taxon>Pentapetalae</taxon>
        <taxon>asterids</taxon>
        <taxon>lamiids</taxon>
        <taxon>Solanales</taxon>
        <taxon>Solanaceae</taxon>
        <taxon>Solanoideae</taxon>
        <taxon>Solaneae</taxon>
        <taxon>Solanum</taxon>
        <taxon>Solanum subgen. Lycopersicon</taxon>
    </lineage>
</organism>
<evidence type="ECO:0000313" key="3">
    <source>
        <dbReference type="Proteomes" id="UP000004994"/>
    </source>
</evidence>